<accession>A0A7U2I662</accession>
<dbReference type="VEuPathDB" id="FungiDB:JI435_438630"/>
<evidence type="ECO:0000313" key="2">
    <source>
        <dbReference type="EMBL" id="QRD00828.1"/>
    </source>
</evidence>
<organism evidence="2 3">
    <name type="scientific">Phaeosphaeria nodorum (strain SN15 / ATCC MYA-4574 / FGSC 10173)</name>
    <name type="common">Glume blotch fungus</name>
    <name type="synonym">Parastagonospora nodorum</name>
    <dbReference type="NCBI Taxonomy" id="321614"/>
    <lineage>
        <taxon>Eukaryota</taxon>
        <taxon>Fungi</taxon>
        <taxon>Dikarya</taxon>
        <taxon>Ascomycota</taxon>
        <taxon>Pezizomycotina</taxon>
        <taxon>Dothideomycetes</taxon>
        <taxon>Pleosporomycetidae</taxon>
        <taxon>Pleosporales</taxon>
        <taxon>Pleosporineae</taxon>
        <taxon>Phaeosphaeriaceae</taxon>
        <taxon>Parastagonospora</taxon>
    </lineage>
</organism>
<reference evidence="3" key="1">
    <citation type="journal article" date="2021" name="BMC Genomics">
        <title>Chromosome-level genome assembly and manually-curated proteome of model necrotroph Parastagonospora nodorum Sn15 reveals a genome-wide trove of candidate effector homologs, and redundancy of virulence-related functions within an accessory chromosome.</title>
        <authorList>
            <person name="Bertazzoni S."/>
            <person name="Jones D.A.B."/>
            <person name="Phan H.T."/>
            <person name="Tan K.-C."/>
            <person name="Hane J.K."/>
        </authorList>
    </citation>
    <scope>NUCLEOTIDE SEQUENCE [LARGE SCALE GENOMIC DNA]</scope>
    <source>
        <strain evidence="3">SN15 / ATCC MYA-4574 / FGSC 10173)</strain>
    </source>
</reference>
<dbReference type="Proteomes" id="UP000663193">
    <property type="component" value="Chromosome 11"/>
</dbReference>
<name>A0A7U2I662_PHANO</name>
<protein>
    <submittedName>
        <fullName evidence="2">Uncharacterized protein</fullName>
    </submittedName>
</protein>
<evidence type="ECO:0000313" key="3">
    <source>
        <dbReference type="Proteomes" id="UP000663193"/>
    </source>
</evidence>
<dbReference type="AlphaFoldDB" id="A0A7U2I662"/>
<evidence type="ECO:0000256" key="1">
    <source>
        <dbReference type="SAM" id="MobiDB-lite"/>
    </source>
</evidence>
<sequence>MKPVVVFSNAIGDGGLMQAQCGQAGLSLARFVSDAAERRGDRAVKSPRTAHEPREGFGKANTLSEPDAALSMPPCETCTRRKARPPAATRRLEIETLMALLSICQTWTVRGKTS</sequence>
<gene>
    <name evidence="2" type="ORF">JI435_438630</name>
</gene>
<feature type="region of interest" description="Disordered" evidence="1">
    <location>
        <begin position="37"/>
        <end position="86"/>
    </location>
</feature>
<keyword evidence="3" id="KW-1185">Reference proteome</keyword>
<feature type="compositionally biased region" description="Basic and acidic residues" evidence="1">
    <location>
        <begin position="37"/>
        <end position="57"/>
    </location>
</feature>
<dbReference type="EMBL" id="CP069033">
    <property type="protein sequence ID" value="QRD00828.1"/>
    <property type="molecule type" value="Genomic_DNA"/>
</dbReference>
<proteinExistence type="predicted"/>